<name>A0A5C5GG58_9RHOB</name>
<proteinExistence type="predicted"/>
<protein>
    <submittedName>
        <fullName evidence="2">Uncharacterized protein</fullName>
    </submittedName>
</protein>
<organism evidence="2 3">
    <name type="scientific">Pelagovum pacificum</name>
    <dbReference type="NCBI Taxonomy" id="2588711"/>
    <lineage>
        <taxon>Bacteria</taxon>
        <taxon>Pseudomonadati</taxon>
        <taxon>Pseudomonadota</taxon>
        <taxon>Alphaproteobacteria</taxon>
        <taxon>Rhodobacterales</taxon>
        <taxon>Paracoccaceae</taxon>
        <taxon>Pelagovum</taxon>
    </lineage>
</organism>
<dbReference type="AlphaFoldDB" id="A0A5C5GG58"/>
<reference evidence="2 3" key="1">
    <citation type="submission" date="2019-06" db="EMBL/GenBank/DDBJ databases">
        <title>Genome of new Rhodobacteraceae sp. SM1903.</title>
        <authorList>
            <person name="Ren X."/>
        </authorList>
    </citation>
    <scope>NUCLEOTIDE SEQUENCE [LARGE SCALE GENOMIC DNA]</scope>
    <source>
        <strain evidence="2 3">SM1903</strain>
    </source>
</reference>
<dbReference type="RefSeq" id="WP_140193730.1">
    <property type="nucleotide sequence ID" value="NZ_CP065915.1"/>
</dbReference>
<evidence type="ECO:0000256" key="1">
    <source>
        <dbReference type="SAM" id="MobiDB-lite"/>
    </source>
</evidence>
<evidence type="ECO:0000313" key="3">
    <source>
        <dbReference type="Proteomes" id="UP000314011"/>
    </source>
</evidence>
<feature type="region of interest" description="Disordered" evidence="1">
    <location>
        <begin position="1"/>
        <end position="25"/>
    </location>
</feature>
<sequence length="61" mass="6858">MSNDMDQSQALGDRLVRRAPGSANLPYAPLAMPDQAVYRSREVGTIWSMVSRVFRFRSRAA</sequence>
<comment type="caution">
    <text evidence="2">The sequence shown here is derived from an EMBL/GenBank/DDBJ whole genome shotgun (WGS) entry which is preliminary data.</text>
</comment>
<feature type="compositionally biased region" description="Polar residues" evidence="1">
    <location>
        <begin position="1"/>
        <end position="10"/>
    </location>
</feature>
<dbReference type="EMBL" id="VFFF01000001">
    <property type="protein sequence ID" value="TNY33047.1"/>
    <property type="molecule type" value="Genomic_DNA"/>
</dbReference>
<evidence type="ECO:0000313" key="2">
    <source>
        <dbReference type="EMBL" id="TNY33047.1"/>
    </source>
</evidence>
<dbReference type="Proteomes" id="UP000314011">
    <property type="component" value="Unassembled WGS sequence"/>
</dbReference>
<gene>
    <name evidence="2" type="ORF">FHY64_07145</name>
</gene>
<accession>A0A5C5GG58</accession>
<keyword evidence="3" id="KW-1185">Reference proteome</keyword>